<evidence type="ECO:0000256" key="4">
    <source>
        <dbReference type="ARBA" id="ARBA00013194"/>
    </source>
</evidence>
<evidence type="ECO:0000256" key="1">
    <source>
        <dbReference type="ARBA" id="ARBA00000971"/>
    </source>
</evidence>
<evidence type="ECO:0000256" key="2">
    <source>
        <dbReference type="ARBA" id="ARBA00004496"/>
    </source>
</evidence>
<comment type="similarity">
    <text evidence="3">Belongs to the FKBP-type PPIase family.</text>
</comment>
<dbReference type="PANTHER" id="PTHR47861">
    <property type="entry name" value="FKBP-TYPE PEPTIDYL-PROLYL CIS-TRANS ISOMERASE SLYD"/>
    <property type="match status" value="1"/>
</dbReference>
<dbReference type="PANTHER" id="PTHR47861:SF3">
    <property type="entry name" value="FKBP-TYPE PEPTIDYL-PROLYL CIS-TRANS ISOMERASE SLYD"/>
    <property type="match status" value="1"/>
</dbReference>
<accession>A0A3R9QQU2</accession>
<keyword evidence="5" id="KW-0963">Cytoplasm</keyword>
<keyword evidence="7" id="KW-0143">Chaperone</keyword>
<dbReference type="InterPro" id="IPR054016">
    <property type="entry name" value="FKBP26_IF"/>
</dbReference>
<dbReference type="Gene3D" id="3.30.70.2210">
    <property type="match status" value="1"/>
</dbReference>
<dbReference type="RefSeq" id="WP_125741730.1">
    <property type="nucleotide sequence ID" value="NZ_RCOR01000024.1"/>
</dbReference>
<dbReference type="InterPro" id="IPR046357">
    <property type="entry name" value="PPIase_dom_sf"/>
</dbReference>
<dbReference type="Pfam" id="PF22199">
    <property type="entry name" value="FKBP26_IF"/>
    <property type="match status" value="1"/>
</dbReference>
<dbReference type="Gene3D" id="3.10.50.40">
    <property type="match status" value="1"/>
</dbReference>
<name>A0A3R9QQU2_9CREN</name>
<dbReference type="SUPFAM" id="SSF54534">
    <property type="entry name" value="FKBP-like"/>
    <property type="match status" value="1"/>
</dbReference>
<dbReference type="AlphaFoldDB" id="A0A3R9QQU2"/>
<dbReference type="GO" id="GO:0005737">
    <property type="term" value="C:cytoplasm"/>
    <property type="evidence" value="ECO:0007669"/>
    <property type="project" value="UniProtKB-SubCell"/>
</dbReference>
<comment type="caution">
    <text evidence="10">The sequence shown here is derived from an EMBL/GenBank/DDBJ whole genome shotgun (WGS) entry which is preliminary data.</text>
</comment>
<evidence type="ECO:0000313" key="11">
    <source>
        <dbReference type="Proteomes" id="UP000278149"/>
    </source>
</evidence>
<dbReference type="EMBL" id="RCOR01000024">
    <property type="protein sequence ID" value="RSN68865.1"/>
    <property type="molecule type" value="Genomic_DNA"/>
</dbReference>
<comment type="subcellular location">
    <subcellularLocation>
        <location evidence="2">Cytoplasm</location>
    </subcellularLocation>
</comment>
<keyword evidence="6" id="KW-0697">Rotamase</keyword>
<dbReference type="GO" id="GO:0003755">
    <property type="term" value="F:peptidyl-prolyl cis-trans isomerase activity"/>
    <property type="evidence" value="ECO:0007669"/>
    <property type="project" value="UniProtKB-KW"/>
</dbReference>
<organism evidence="10 11">
    <name type="scientific">Candidatus Korarchaeum cryptofilum</name>
    <dbReference type="NCBI Taxonomy" id="498846"/>
    <lineage>
        <taxon>Archaea</taxon>
        <taxon>Thermoproteota</taxon>
        <taxon>Candidatus Korarchaeia</taxon>
        <taxon>Candidatus Korarchaeales</taxon>
        <taxon>Candidatus Korarchaeaceae</taxon>
        <taxon>Candidatus Korarchaeum</taxon>
    </lineage>
</organism>
<dbReference type="InterPro" id="IPR048261">
    <property type="entry name" value="SlpA/SlyD-like_ins_sf"/>
</dbReference>
<evidence type="ECO:0000313" key="10">
    <source>
        <dbReference type="EMBL" id="RSN68865.1"/>
    </source>
</evidence>
<evidence type="ECO:0000256" key="7">
    <source>
        <dbReference type="ARBA" id="ARBA00023186"/>
    </source>
</evidence>
<reference evidence="10 11" key="1">
    <citation type="submission" date="2018-10" db="EMBL/GenBank/DDBJ databases">
        <title>Co-occurring genomic capacity for anaerobic methane metabolism and dissimilatory sulfite reduction discovered in the Korarchaeota.</title>
        <authorList>
            <person name="Mckay L.J."/>
            <person name="Dlakic M."/>
            <person name="Fields M.W."/>
            <person name="Delmont T.O."/>
            <person name="Eren A.M."/>
            <person name="Jay Z.J."/>
            <person name="Klingelsmith K.B."/>
            <person name="Rusch D.B."/>
            <person name="Inskeep W.P."/>
        </authorList>
    </citation>
    <scope>NUCLEOTIDE SEQUENCE [LARGE SCALE GENOMIC DNA]</scope>
    <source>
        <strain evidence="10 11">WS</strain>
    </source>
</reference>
<evidence type="ECO:0000256" key="6">
    <source>
        <dbReference type="ARBA" id="ARBA00023110"/>
    </source>
</evidence>
<dbReference type="Gene3D" id="2.40.10.330">
    <property type="match status" value="1"/>
</dbReference>
<feature type="domain" description="FKBP26 IF" evidence="9">
    <location>
        <begin position="88"/>
        <end position="129"/>
    </location>
</feature>
<comment type="catalytic activity">
    <reaction evidence="1">
        <text>[protein]-peptidylproline (omega=180) = [protein]-peptidylproline (omega=0)</text>
        <dbReference type="Rhea" id="RHEA:16237"/>
        <dbReference type="Rhea" id="RHEA-COMP:10747"/>
        <dbReference type="Rhea" id="RHEA-COMP:10748"/>
        <dbReference type="ChEBI" id="CHEBI:83833"/>
        <dbReference type="ChEBI" id="CHEBI:83834"/>
        <dbReference type="EC" id="5.2.1.8"/>
    </reaction>
</comment>
<protein>
    <recommendedName>
        <fullName evidence="4">peptidylprolyl isomerase</fullName>
        <ecNumber evidence="4">5.2.1.8</ecNumber>
    </recommendedName>
</protein>
<evidence type="ECO:0000256" key="8">
    <source>
        <dbReference type="ARBA" id="ARBA00023235"/>
    </source>
</evidence>
<sequence>MFYLVNLTVRDENTVYQTTVEEVARKAGIYSEKVSYNPILVIPGESKLFPKLMERILSSEEGERFELTLEPEEAYGNYDRNKVKVFSVKRLEKEGIHPHVGEVIYLDDQRGVIQSVNGGRVTVDFNHPLAGKRLIVECEVVKKIEDDLEKLKAIVADMFDVGIEEITARWVEDGKAEVQLPPKAYVLRDSYSRKIGSLSLIMRHLKGVKAVRFIEEFDIPKSDQKLTS</sequence>
<keyword evidence="8 10" id="KW-0413">Isomerase</keyword>
<evidence type="ECO:0000256" key="5">
    <source>
        <dbReference type="ARBA" id="ARBA00022490"/>
    </source>
</evidence>
<proteinExistence type="inferred from homology"/>
<evidence type="ECO:0000256" key="3">
    <source>
        <dbReference type="ARBA" id="ARBA00006577"/>
    </source>
</evidence>
<evidence type="ECO:0000259" key="9">
    <source>
        <dbReference type="Pfam" id="PF22199"/>
    </source>
</evidence>
<dbReference type="EC" id="5.2.1.8" evidence="4"/>
<gene>
    <name evidence="10" type="ORF">D9Q81_05090</name>
</gene>
<dbReference type="Proteomes" id="UP000278149">
    <property type="component" value="Unassembled WGS sequence"/>
</dbReference>